<evidence type="ECO:0008006" key="5">
    <source>
        <dbReference type="Google" id="ProtNLM"/>
    </source>
</evidence>
<reference evidence="4" key="1">
    <citation type="journal article" date="2019" name="Mol. Biol. Evol.">
        <title>Blast fungal genomes show frequent chromosomal changes, gene gains and losses, and effector gene turnover.</title>
        <authorList>
            <person name="Gomez Luciano L.B."/>
            <person name="Jason Tsai I."/>
            <person name="Chuma I."/>
            <person name="Tosa Y."/>
            <person name="Chen Y.H."/>
            <person name="Li J.Y."/>
            <person name="Li M.Y."/>
            <person name="Jade Lu M.Y."/>
            <person name="Nakayashiki H."/>
            <person name="Li W.H."/>
        </authorList>
    </citation>
    <scope>NUCLEOTIDE SEQUENCE</scope>
    <source>
        <strain evidence="4">NI907</strain>
    </source>
</reference>
<gene>
    <name evidence="4" type="ORF">PgNI_03521</name>
</gene>
<dbReference type="KEGG" id="pgri:PgNI_03521"/>
<keyword evidence="3" id="KW-1185">Reference proteome</keyword>
<feature type="region of interest" description="Disordered" evidence="2">
    <location>
        <begin position="178"/>
        <end position="248"/>
    </location>
</feature>
<reference evidence="4" key="3">
    <citation type="submission" date="2025-08" db="UniProtKB">
        <authorList>
            <consortium name="RefSeq"/>
        </authorList>
    </citation>
    <scope>IDENTIFICATION</scope>
    <source>
        <strain evidence="4">NI907</strain>
    </source>
</reference>
<organism evidence="3 4">
    <name type="scientific">Pyricularia grisea</name>
    <name type="common">Crabgrass-specific blast fungus</name>
    <name type="synonym">Magnaporthe grisea</name>
    <dbReference type="NCBI Taxonomy" id="148305"/>
    <lineage>
        <taxon>Eukaryota</taxon>
        <taxon>Fungi</taxon>
        <taxon>Dikarya</taxon>
        <taxon>Ascomycota</taxon>
        <taxon>Pezizomycotina</taxon>
        <taxon>Sordariomycetes</taxon>
        <taxon>Sordariomycetidae</taxon>
        <taxon>Magnaporthales</taxon>
        <taxon>Pyriculariaceae</taxon>
        <taxon>Pyricularia</taxon>
    </lineage>
</organism>
<dbReference type="Proteomes" id="UP000515153">
    <property type="component" value="Unplaced"/>
</dbReference>
<evidence type="ECO:0000313" key="3">
    <source>
        <dbReference type="Proteomes" id="UP000515153"/>
    </source>
</evidence>
<feature type="compositionally biased region" description="Low complexity" evidence="2">
    <location>
        <begin position="194"/>
        <end position="205"/>
    </location>
</feature>
<sequence>MASKSSFLPRLGLLSDTSSPWISPPRTSNNKLRTKRSEYDLDDMSPRLNPVTSPLRDQTPNSHTDNLMPSPPPPDTPPKDGRTDVMFNGPPPPIFSAGPRKAQHAGEAQSAAAAATSALYGLGSALFSRRGSGAGSVSSKTHDNTPRLEQDTMWQSFQRRERALQRDAQRLLDLQASGLSAGLGHPPSSDHHPPSSGSSSPAASRGRGGGGGTVSQSRLSILDPPTQANDHGQVMPVRQPRSKPVGLRGARAGLGRTLTLLADLRAEEDACLASALGQRKSALVKVRKMNTRREGLLDELRALESDEEEPLARELRDLQDEHGAVCRQIEDLEEKLVVLKNRQRRMEDDMSTLVNRREAGLSGYRGALKEVDAKLADVLSRPPVKPLDVSVFKESARGVSPSGLEFLSLNPERRTASMAMEWWDKEILILERRKKAVDKERVALEEGAEVWAAATKLITAFESELRANITAGEHGSDQKTSQEEKLRMQLAKMEVVINGLEDHLQYVEQKGWNLLICAIGAELEAFREAYLVLRSAMADIGIEIDDDATPRLARSTAETKPTEADGSSKDKGKQKESDDRGTLLDLEAQDADEDDNAVPHDLLVDSSQDDERKETQRPSRREASTSLQREESDNEIPPEFLREHQD</sequence>
<reference evidence="4" key="2">
    <citation type="submission" date="2019-10" db="EMBL/GenBank/DDBJ databases">
        <authorList>
            <consortium name="NCBI Genome Project"/>
        </authorList>
    </citation>
    <scope>NUCLEOTIDE SEQUENCE</scope>
    <source>
        <strain evidence="4">NI907</strain>
    </source>
</reference>
<dbReference type="RefSeq" id="XP_030985571.1">
    <property type="nucleotide sequence ID" value="XM_031123575.1"/>
</dbReference>
<feature type="region of interest" description="Disordered" evidence="2">
    <location>
        <begin position="554"/>
        <end position="646"/>
    </location>
</feature>
<evidence type="ECO:0000313" key="4">
    <source>
        <dbReference type="RefSeq" id="XP_030985571.1"/>
    </source>
</evidence>
<protein>
    <recommendedName>
        <fullName evidence="5">Autophagy-related protein 28</fullName>
    </recommendedName>
</protein>
<accession>A0A6P8BEN9</accession>
<feature type="coiled-coil region" evidence="1">
    <location>
        <begin position="286"/>
        <end position="349"/>
    </location>
</feature>
<keyword evidence="1" id="KW-0175">Coiled coil</keyword>
<feature type="compositionally biased region" description="Polar residues" evidence="2">
    <location>
        <begin position="50"/>
        <end position="67"/>
    </location>
</feature>
<name>A0A6P8BEN9_PYRGI</name>
<feature type="region of interest" description="Disordered" evidence="2">
    <location>
        <begin position="129"/>
        <end position="152"/>
    </location>
</feature>
<feature type="compositionally biased region" description="Basic and acidic residues" evidence="2">
    <location>
        <begin position="140"/>
        <end position="150"/>
    </location>
</feature>
<feature type="compositionally biased region" description="Low complexity" evidence="2">
    <location>
        <begin position="129"/>
        <end position="139"/>
    </location>
</feature>
<dbReference type="AlphaFoldDB" id="A0A6P8BEN9"/>
<dbReference type="GeneID" id="41958485"/>
<feature type="compositionally biased region" description="Acidic residues" evidence="2">
    <location>
        <begin position="587"/>
        <end position="596"/>
    </location>
</feature>
<feature type="region of interest" description="Disordered" evidence="2">
    <location>
        <begin position="1"/>
        <end position="109"/>
    </location>
</feature>
<feature type="compositionally biased region" description="Polar residues" evidence="2">
    <location>
        <begin position="15"/>
        <end position="31"/>
    </location>
</feature>
<evidence type="ECO:0000256" key="1">
    <source>
        <dbReference type="SAM" id="Coils"/>
    </source>
</evidence>
<proteinExistence type="predicted"/>
<feature type="compositionally biased region" description="Basic and acidic residues" evidence="2">
    <location>
        <begin position="609"/>
        <end position="631"/>
    </location>
</feature>
<feature type="compositionally biased region" description="Basic and acidic residues" evidence="2">
    <location>
        <begin position="560"/>
        <end position="582"/>
    </location>
</feature>
<evidence type="ECO:0000256" key="2">
    <source>
        <dbReference type="SAM" id="MobiDB-lite"/>
    </source>
</evidence>